<feature type="transmembrane region" description="Helical" evidence="13">
    <location>
        <begin position="190"/>
        <end position="209"/>
    </location>
</feature>
<dbReference type="GO" id="GO:0015297">
    <property type="term" value="F:antiporter activity"/>
    <property type="evidence" value="ECO:0007669"/>
    <property type="project" value="UniProtKB-KW"/>
</dbReference>
<evidence type="ECO:0000313" key="16">
    <source>
        <dbReference type="EMBL" id="THV12151.1"/>
    </source>
</evidence>
<dbReference type="PRINTS" id="PR01036">
    <property type="entry name" value="TCRTETB"/>
</dbReference>
<evidence type="ECO:0000256" key="6">
    <source>
        <dbReference type="ARBA" id="ARBA00022692"/>
    </source>
</evidence>
<evidence type="ECO:0000256" key="13">
    <source>
        <dbReference type="SAM" id="Phobius"/>
    </source>
</evidence>
<feature type="transmembrane region" description="Helical" evidence="13">
    <location>
        <begin position="42"/>
        <end position="63"/>
    </location>
</feature>
<evidence type="ECO:0000256" key="10">
    <source>
        <dbReference type="ARBA" id="ARBA00023136"/>
    </source>
</evidence>
<dbReference type="InterPro" id="IPR020846">
    <property type="entry name" value="MFS_dom"/>
</dbReference>
<feature type="transmembrane region" description="Helical" evidence="13">
    <location>
        <begin position="158"/>
        <end position="178"/>
    </location>
</feature>
<feature type="transmembrane region" description="Helical" evidence="13">
    <location>
        <begin position="345"/>
        <end position="368"/>
    </location>
</feature>
<sequence>MPTDSRRISLLLGLLFGLTGMGSASAAIAVPLMGPDLGITTAAATWTITVYILMLAVTTATYGRLADLMGIRIPLVIGISLMTSGAVAAALAPTFEVLLVARLIQGAGAGAIPTLGATIVTARYDGEIRGLALGRLAAMAAAVSALGPLAGGVVEAAFGWRAVLALPVLGLLVVPFIWRALTREGTGAQLDILGAVLVALTAAGAVLLIQSPSTGVAVAVAGALLVLVGVPAVTFWIRRRPDGFLPIDVVRNPTVVRSALSASAVPAAWFASLIAVPAVLLDHDWEPYQVGLLLLPCVALSAVLPRLASRVISGVGPVRAIGIAAAVSSVAMLVAALGADRADATLLAVALVIVCAAFGIGQPALGAAVGSAVHEHVRGVALGVATLVFMTGGSIGSAVVGGLGDILGVGGSLVVLAALPLLSLVALVPEMRRSPAAAAGRAGV</sequence>
<dbReference type="Pfam" id="PF07690">
    <property type="entry name" value="MFS_1"/>
    <property type="match status" value="1"/>
</dbReference>
<comment type="subcellular location">
    <subcellularLocation>
        <location evidence="2">Cell membrane</location>
        <topology evidence="2">Multi-pass membrane protein</topology>
    </subcellularLocation>
</comment>
<keyword evidence="5" id="KW-1003">Cell membrane</keyword>
<evidence type="ECO:0000256" key="5">
    <source>
        <dbReference type="ARBA" id="ARBA00022475"/>
    </source>
</evidence>
<evidence type="ECO:0000256" key="11">
    <source>
        <dbReference type="ARBA" id="ARBA00023251"/>
    </source>
</evidence>
<comment type="similarity">
    <text evidence="3">Belongs to the major facilitator superfamily. TCR/Tet family.</text>
</comment>
<feature type="transmembrane region" description="Helical" evidence="13">
    <location>
        <begin position="406"/>
        <end position="428"/>
    </location>
</feature>
<evidence type="ECO:0000256" key="14">
    <source>
        <dbReference type="SAM" id="SignalP"/>
    </source>
</evidence>
<feature type="chain" id="PRO_5020740546" description="Tetracycline resistance protein" evidence="14">
    <location>
        <begin position="27"/>
        <end position="444"/>
    </location>
</feature>
<keyword evidence="7" id="KW-0375">Hydrogen ion transport</keyword>
<dbReference type="GO" id="GO:0005886">
    <property type="term" value="C:plasma membrane"/>
    <property type="evidence" value="ECO:0007669"/>
    <property type="project" value="UniProtKB-SubCell"/>
</dbReference>
<keyword evidence="6 13" id="KW-0812">Transmembrane</keyword>
<protein>
    <recommendedName>
        <fullName evidence="12">Tetracycline resistance protein</fullName>
    </recommendedName>
</protein>
<evidence type="ECO:0000259" key="15">
    <source>
        <dbReference type="PROSITE" id="PS50850"/>
    </source>
</evidence>
<evidence type="ECO:0000256" key="9">
    <source>
        <dbReference type="ARBA" id="ARBA00023065"/>
    </source>
</evidence>
<keyword evidence="10 13" id="KW-0472">Membrane</keyword>
<dbReference type="EMBL" id="STGW01000007">
    <property type="protein sequence ID" value="THV12151.1"/>
    <property type="molecule type" value="Genomic_DNA"/>
</dbReference>
<feature type="transmembrane region" description="Helical" evidence="13">
    <location>
        <begin position="215"/>
        <end position="237"/>
    </location>
</feature>
<feature type="domain" description="Major facilitator superfamily (MFS) profile" evidence="15">
    <location>
        <begin position="8"/>
        <end position="435"/>
    </location>
</feature>
<dbReference type="SUPFAM" id="SSF103473">
    <property type="entry name" value="MFS general substrate transporter"/>
    <property type="match status" value="1"/>
</dbReference>
<evidence type="ECO:0000256" key="7">
    <source>
        <dbReference type="ARBA" id="ARBA00022781"/>
    </source>
</evidence>
<dbReference type="Gene3D" id="1.20.1250.20">
    <property type="entry name" value="MFS general substrate transporter like domains"/>
    <property type="match status" value="1"/>
</dbReference>
<dbReference type="GO" id="GO:0046677">
    <property type="term" value="P:response to antibiotic"/>
    <property type="evidence" value="ECO:0007669"/>
    <property type="project" value="UniProtKB-KW"/>
</dbReference>
<organism evidence="16 17">
    <name type="scientific">Nocardioides caeni</name>
    <dbReference type="NCBI Taxonomy" id="574700"/>
    <lineage>
        <taxon>Bacteria</taxon>
        <taxon>Bacillati</taxon>
        <taxon>Actinomycetota</taxon>
        <taxon>Actinomycetes</taxon>
        <taxon>Propionibacteriales</taxon>
        <taxon>Nocardioidaceae</taxon>
        <taxon>Nocardioides</taxon>
    </lineage>
</organism>
<keyword evidence="8 13" id="KW-1133">Transmembrane helix</keyword>
<keyword evidence="17" id="KW-1185">Reference proteome</keyword>
<keyword evidence="4" id="KW-0050">Antiport</keyword>
<evidence type="ECO:0000256" key="12">
    <source>
        <dbReference type="ARBA" id="ARBA00040630"/>
    </source>
</evidence>
<keyword evidence="11" id="KW-0046">Antibiotic resistance</keyword>
<gene>
    <name evidence="16" type="ORF">E9934_12455</name>
</gene>
<feature type="transmembrane region" description="Helical" evidence="13">
    <location>
        <begin position="320"/>
        <end position="339"/>
    </location>
</feature>
<dbReference type="RefSeq" id="WP_136563203.1">
    <property type="nucleotide sequence ID" value="NZ_BAABLS010000004.1"/>
</dbReference>
<feature type="transmembrane region" description="Helical" evidence="13">
    <location>
        <begin position="258"/>
        <end position="281"/>
    </location>
</feature>
<proteinExistence type="inferred from homology"/>
<dbReference type="InterPro" id="IPR011701">
    <property type="entry name" value="MFS"/>
</dbReference>
<comment type="caution">
    <text evidence="16">The sequence shown here is derived from an EMBL/GenBank/DDBJ whole genome shotgun (WGS) entry which is preliminary data.</text>
</comment>
<keyword evidence="4" id="KW-0813">Transport</keyword>
<dbReference type="GO" id="GO:1902600">
    <property type="term" value="P:proton transmembrane transport"/>
    <property type="evidence" value="ECO:0007669"/>
    <property type="project" value="UniProtKB-KW"/>
</dbReference>
<dbReference type="OrthoDB" id="3579747at2"/>
<dbReference type="PANTHER" id="PTHR23501">
    <property type="entry name" value="MAJOR FACILITATOR SUPERFAMILY"/>
    <property type="match status" value="1"/>
</dbReference>
<evidence type="ECO:0000256" key="8">
    <source>
        <dbReference type="ARBA" id="ARBA00022989"/>
    </source>
</evidence>
<evidence type="ECO:0000313" key="17">
    <source>
        <dbReference type="Proteomes" id="UP000307087"/>
    </source>
</evidence>
<dbReference type="Gene3D" id="1.20.1720.10">
    <property type="entry name" value="Multidrug resistance protein D"/>
    <property type="match status" value="1"/>
</dbReference>
<dbReference type="InterPro" id="IPR036259">
    <property type="entry name" value="MFS_trans_sf"/>
</dbReference>
<dbReference type="PANTHER" id="PTHR23501:SF188">
    <property type="entry name" value="TETRACYCLINE RESISTANCE PROTEIN"/>
    <property type="match status" value="1"/>
</dbReference>
<feature type="transmembrane region" description="Helical" evidence="13">
    <location>
        <begin position="75"/>
        <end position="93"/>
    </location>
</feature>
<feature type="signal peptide" evidence="14">
    <location>
        <begin position="1"/>
        <end position="26"/>
    </location>
</feature>
<keyword evidence="14" id="KW-0732">Signal</keyword>
<dbReference type="Proteomes" id="UP000307087">
    <property type="component" value="Unassembled WGS sequence"/>
</dbReference>
<feature type="transmembrane region" description="Helical" evidence="13">
    <location>
        <begin position="380"/>
        <end position="400"/>
    </location>
</feature>
<name>A0A4S8N8U4_9ACTN</name>
<keyword evidence="9" id="KW-0406">Ion transport</keyword>
<comment type="function">
    <text evidence="1">Resistance to tetracycline by an active tetracycline efflux. This is an energy-dependent process that decreases the accumulation of the antibiotic in whole cells. This protein functions as a metal-tetracycline/H(+) antiporter.</text>
</comment>
<dbReference type="AlphaFoldDB" id="A0A4S8N8U4"/>
<reference evidence="16 17" key="1">
    <citation type="journal article" date="2009" name="Int. J. Syst. Evol. Microbiol.">
        <title>Nocardioides caeni sp. nov., isolated from wastewater.</title>
        <authorList>
            <person name="Yoon J.H."/>
            <person name="Kang S.J."/>
            <person name="Park S."/>
            <person name="Kim W."/>
            <person name="Oh T.K."/>
        </authorList>
    </citation>
    <scope>NUCLEOTIDE SEQUENCE [LARGE SCALE GENOMIC DNA]</scope>
    <source>
        <strain evidence="16 17">DSM 23134</strain>
    </source>
</reference>
<feature type="transmembrane region" description="Helical" evidence="13">
    <location>
        <begin position="287"/>
        <end position="308"/>
    </location>
</feature>
<feature type="transmembrane region" description="Helical" evidence="13">
    <location>
        <begin position="99"/>
        <end position="120"/>
    </location>
</feature>
<evidence type="ECO:0000256" key="2">
    <source>
        <dbReference type="ARBA" id="ARBA00004651"/>
    </source>
</evidence>
<evidence type="ECO:0000256" key="4">
    <source>
        <dbReference type="ARBA" id="ARBA00022449"/>
    </source>
</evidence>
<dbReference type="PROSITE" id="PS50850">
    <property type="entry name" value="MFS"/>
    <property type="match status" value="1"/>
</dbReference>
<feature type="transmembrane region" description="Helical" evidence="13">
    <location>
        <begin position="132"/>
        <end position="152"/>
    </location>
</feature>
<evidence type="ECO:0000256" key="1">
    <source>
        <dbReference type="ARBA" id="ARBA00003279"/>
    </source>
</evidence>
<evidence type="ECO:0000256" key="3">
    <source>
        <dbReference type="ARBA" id="ARBA00007520"/>
    </source>
</evidence>
<accession>A0A4S8N8U4</accession>